<evidence type="ECO:0000313" key="2">
    <source>
        <dbReference type="Proteomes" id="UP001732700"/>
    </source>
</evidence>
<sequence length="246" mass="27380">MEASMEAARSSGAKHIILIHGACHGGWSWYKVASRLRSAVTGLSYHIVAPDLAASGIDGRRLSEVPTFRDYTGPLLDVLRLLPEGRRAVFLAAFMPDCVSPPSYVVLQNGARSNYTPLDNEMKPQDADGKLPSSFMFGPQFTNQMLYQLCSPEDLILGKSLMRIGSLFLEDLQIQPSFSKDHYGSVRKVYVVCKQDETIPEEHQRWMVANNPVDEVMEIDGADHMAMLSTPDQVVKCIIDIAKRYS</sequence>
<keyword evidence="2" id="KW-1185">Reference proteome</keyword>
<evidence type="ECO:0000313" key="1">
    <source>
        <dbReference type="EnsemblPlants" id="AVESA.00010b.r2.3DG0555150.1.CDS"/>
    </source>
</evidence>
<reference evidence="1" key="2">
    <citation type="submission" date="2025-09" db="UniProtKB">
        <authorList>
            <consortium name="EnsemblPlants"/>
        </authorList>
    </citation>
    <scope>IDENTIFICATION</scope>
</reference>
<proteinExistence type="predicted"/>
<name>A0ACD5W2X0_AVESA</name>
<accession>A0ACD5W2X0</accession>
<dbReference type="Proteomes" id="UP001732700">
    <property type="component" value="Chromosome 3D"/>
</dbReference>
<protein>
    <submittedName>
        <fullName evidence="1">Uncharacterized protein</fullName>
    </submittedName>
</protein>
<reference evidence="1" key="1">
    <citation type="submission" date="2021-05" db="EMBL/GenBank/DDBJ databases">
        <authorList>
            <person name="Scholz U."/>
            <person name="Mascher M."/>
            <person name="Fiebig A."/>
        </authorList>
    </citation>
    <scope>NUCLEOTIDE SEQUENCE [LARGE SCALE GENOMIC DNA]</scope>
</reference>
<organism evidence="1 2">
    <name type="scientific">Avena sativa</name>
    <name type="common">Oat</name>
    <dbReference type="NCBI Taxonomy" id="4498"/>
    <lineage>
        <taxon>Eukaryota</taxon>
        <taxon>Viridiplantae</taxon>
        <taxon>Streptophyta</taxon>
        <taxon>Embryophyta</taxon>
        <taxon>Tracheophyta</taxon>
        <taxon>Spermatophyta</taxon>
        <taxon>Magnoliopsida</taxon>
        <taxon>Liliopsida</taxon>
        <taxon>Poales</taxon>
        <taxon>Poaceae</taxon>
        <taxon>BOP clade</taxon>
        <taxon>Pooideae</taxon>
        <taxon>Poodae</taxon>
        <taxon>Poeae</taxon>
        <taxon>Poeae Chloroplast Group 1 (Aveneae type)</taxon>
        <taxon>Aveninae</taxon>
        <taxon>Avena</taxon>
    </lineage>
</organism>
<dbReference type="EnsemblPlants" id="AVESA.00010b.r2.3DG0555150.1">
    <property type="protein sequence ID" value="AVESA.00010b.r2.3DG0555150.1.CDS"/>
    <property type="gene ID" value="AVESA.00010b.r2.3DG0555150"/>
</dbReference>